<protein>
    <submittedName>
        <fullName evidence="2">Uncharacterized protein</fullName>
    </submittedName>
</protein>
<evidence type="ECO:0000313" key="3">
    <source>
        <dbReference type="Proteomes" id="UP000006591"/>
    </source>
</evidence>
<feature type="compositionally biased region" description="Low complexity" evidence="1">
    <location>
        <begin position="26"/>
        <end position="37"/>
    </location>
</feature>
<dbReference type="AlphaFoldDB" id="A0A0E0HQB8"/>
<proteinExistence type="predicted"/>
<reference evidence="2" key="2">
    <citation type="submission" date="2018-04" db="EMBL/GenBank/DDBJ databases">
        <title>OnivRS2 (Oryza nivara Reference Sequence Version 2).</title>
        <authorList>
            <person name="Zhang J."/>
            <person name="Kudrna D."/>
            <person name="Lee S."/>
            <person name="Talag J."/>
            <person name="Rajasekar S."/>
            <person name="Welchert J."/>
            <person name="Hsing Y.-I."/>
            <person name="Wing R.A."/>
        </authorList>
    </citation>
    <scope>NUCLEOTIDE SEQUENCE [LARGE SCALE GENOMIC DNA]</scope>
    <source>
        <strain evidence="2">SL10</strain>
    </source>
</reference>
<reference evidence="2" key="1">
    <citation type="submission" date="2015-04" db="UniProtKB">
        <authorList>
            <consortium name="EnsemblPlants"/>
        </authorList>
    </citation>
    <scope>IDENTIFICATION</scope>
    <source>
        <strain evidence="2">SL10</strain>
    </source>
</reference>
<name>A0A0E0HQB8_ORYNI</name>
<evidence type="ECO:0000313" key="2">
    <source>
        <dbReference type="EnsemblPlants" id="ONIVA06G16170.1"/>
    </source>
</evidence>
<dbReference type="HOGENOM" id="CLU_2945730_0_0_1"/>
<dbReference type="EnsemblPlants" id="ONIVA06G16170.1">
    <property type="protein sequence ID" value="ONIVA06G16170.1"/>
    <property type="gene ID" value="ONIVA06G16170"/>
</dbReference>
<organism evidence="2">
    <name type="scientific">Oryza nivara</name>
    <name type="common">Indian wild rice</name>
    <name type="synonym">Oryza sativa f. spontanea</name>
    <dbReference type="NCBI Taxonomy" id="4536"/>
    <lineage>
        <taxon>Eukaryota</taxon>
        <taxon>Viridiplantae</taxon>
        <taxon>Streptophyta</taxon>
        <taxon>Embryophyta</taxon>
        <taxon>Tracheophyta</taxon>
        <taxon>Spermatophyta</taxon>
        <taxon>Magnoliopsida</taxon>
        <taxon>Liliopsida</taxon>
        <taxon>Poales</taxon>
        <taxon>Poaceae</taxon>
        <taxon>BOP clade</taxon>
        <taxon>Oryzoideae</taxon>
        <taxon>Oryzeae</taxon>
        <taxon>Oryzinae</taxon>
        <taxon>Oryza</taxon>
    </lineage>
</organism>
<accession>A0A0E0HQB8</accession>
<keyword evidence="3" id="KW-1185">Reference proteome</keyword>
<dbReference type="Gramene" id="ONIVA06G16170.1">
    <property type="protein sequence ID" value="ONIVA06G16170.1"/>
    <property type="gene ID" value="ONIVA06G16170"/>
</dbReference>
<feature type="region of interest" description="Disordered" evidence="1">
    <location>
        <begin position="1"/>
        <end position="37"/>
    </location>
</feature>
<sequence length="60" mass="6303">MAQPWRPCAPSLQAPPQPVGGRRSFSAPPLAAAGSPSAGLAVRVVFPLLLPLGREEEDER</sequence>
<dbReference type="Proteomes" id="UP000006591">
    <property type="component" value="Chromosome 6"/>
</dbReference>
<evidence type="ECO:0000256" key="1">
    <source>
        <dbReference type="SAM" id="MobiDB-lite"/>
    </source>
</evidence>